<feature type="binding site" evidence="7">
    <location>
        <position position="70"/>
    </location>
    <ligand>
        <name>L-glutamate</name>
        <dbReference type="ChEBI" id="CHEBI:29985"/>
    </ligand>
</feature>
<evidence type="ECO:0000256" key="6">
    <source>
        <dbReference type="ARBA" id="ARBA00023146"/>
    </source>
</evidence>
<dbReference type="EMBL" id="BAABFV010000001">
    <property type="protein sequence ID" value="GAA4361747.1"/>
    <property type="molecule type" value="Genomic_DNA"/>
</dbReference>
<comment type="function">
    <text evidence="7">Catalyzes the tRNA-independent activation of glutamate in presence of ATP and the subsequent transfer of glutamate onto a tRNA(Asp). Glutamate is transferred on the 2-amino-5-(4,5-dihydroxy-2-cyclopenten-1-yl) moiety of the queuosine in the wobble position of the QUC anticodon.</text>
</comment>
<feature type="binding site" evidence="7">
    <location>
        <position position="200"/>
    </location>
    <ligand>
        <name>L-glutamate</name>
        <dbReference type="ChEBI" id="CHEBI:29985"/>
    </ligand>
</feature>
<evidence type="ECO:0000256" key="8">
    <source>
        <dbReference type="RuleBase" id="RU363037"/>
    </source>
</evidence>
<feature type="binding site" evidence="7">
    <location>
        <begin position="34"/>
        <end position="38"/>
    </location>
    <ligand>
        <name>L-glutamate</name>
        <dbReference type="ChEBI" id="CHEBI:29985"/>
    </ligand>
</feature>
<dbReference type="Proteomes" id="UP001501011">
    <property type="component" value="Unassembled WGS sequence"/>
</dbReference>
<evidence type="ECO:0000256" key="9">
    <source>
        <dbReference type="SAM" id="MobiDB-lite"/>
    </source>
</evidence>
<dbReference type="InterPro" id="IPR014729">
    <property type="entry name" value="Rossmann-like_a/b/a_fold"/>
</dbReference>
<accession>A0ABP8ILC9</accession>
<protein>
    <recommendedName>
        <fullName evidence="7">Glutamyl-Q tRNA(Asp) synthetase</fullName>
        <shortName evidence="7">Glu-Q-RSs</shortName>
        <ecNumber evidence="7">6.1.1.-</ecNumber>
    </recommendedName>
</protein>
<dbReference type="SUPFAM" id="SSF52374">
    <property type="entry name" value="Nucleotidylyl transferase"/>
    <property type="match status" value="1"/>
</dbReference>
<dbReference type="EC" id="6.1.1.-" evidence="7"/>
<feature type="binding site" evidence="7">
    <location>
        <position position="128"/>
    </location>
    <ligand>
        <name>Zn(2+)</name>
        <dbReference type="ChEBI" id="CHEBI:29105"/>
    </ligand>
</feature>
<feature type="short sequence motif" description="'KMSKS' region" evidence="7">
    <location>
        <begin position="256"/>
        <end position="260"/>
    </location>
</feature>
<feature type="region of interest" description="Disordered" evidence="9">
    <location>
        <begin position="1"/>
        <end position="24"/>
    </location>
</feature>
<dbReference type="PANTHER" id="PTHR43311:SF1">
    <property type="entry name" value="GLUTAMYL-Q TRNA(ASP) SYNTHETASE"/>
    <property type="match status" value="1"/>
</dbReference>
<evidence type="ECO:0000256" key="4">
    <source>
        <dbReference type="ARBA" id="ARBA00022833"/>
    </source>
</evidence>
<evidence type="ECO:0000256" key="2">
    <source>
        <dbReference type="ARBA" id="ARBA00022723"/>
    </source>
</evidence>
<keyword evidence="3 7" id="KW-0547">Nucleotide-binding</keyword>
<feature type="binding site" evidence="7">
    <location>
        <position position="146"/>
    </location>
    <ligand>
        <name>Zn(2+)</name>
        <dbReference type="ChEBI" id="CHEBI:29105"/>
    </ligand>
</feature>
<feature type="binding site" evidence="7">
    <location>
        <position position="142"/>
    </location>
    <ligand>
        <name>Zn(2+)</name>
        <dbReference type="ChEBI" id="CHEBI:29105"/>
    </ligand>
</feature>
<evidence type="ECO:0000313" key="12">
    <source>
        <dbReference type="Proteomes" id="UP001501011"/>
    </source>
</evidence>
<proteinExistence type="inferred from homology"/>
<evidence type="ECO:0000256" key="7">
    <source>
        <dbReference type="HAMAP-Rule" id="MF_01428"/>
    </source>
</evidence>
<feature type="binding site" evidence="7">
    <location>
        <position position="126"/>
    </location>
    <ligand>
        <name>Zn(2+)</name>
        <dbReference type="ChEBI" id="CHEBI:29105"/>
    </ligand>
</feature>
<feature type="short sequence motif" description="'HIGH' region" evidence="7">
    <location>
        <begin position="37"/>
        <end position="47"/>
    </location>
</feature>
<feature type="domain" description="Glutamyl/glutaminyl-tRNA synthetase class Ib catalytic" evidence="10">
    <location>
        <begin position="31"/>
        <end position="263"/>
    </location>
</feature>
<evidence type="ECO:0000313" key="11">
    <source>
        <dbReference type="EMBL" id="GAA4361747.1"/>
    </source>
</evidence>
<evidence type="ECO:0000256" key="1">
    <source>
        <dbReference type="ARBA" id="ARBA00022598"/>
    </source>
</evidence>
<gene>
    <name evidence="11" type="primary">gluQRS</name>
    <name evidence="7" type="synonym">gluQ</name>
    <name evidence="11" type="ORF">GCM10023151_15340</name>
</gene>
<dbReference type="InterPro" id="IPR020058">
    <property type="entry name" value="Glu/Gln-tRNA-synth_Ib_cat-dom"/>
</dbReference>
<feature type="compositionally biased region" description="Basic and acidic residues" evidence="9">
    <location>
        <begin position="1"/>
        <end position="17"/>
    </location>
</feature>
<dbReference type="InterPro" id="IPR000924">
    <property type="entry name" value="Glu/Gln-tRNA-synth"/>
</dbReference>
<reference evidence="12" key="1">
    <citation type="journal article" date="2019" name="Int. J. Syst. Evol. Microbiol.">
        <title>The Global Catalogue of Microorganisms (GCM) 10K type strain sequencing project: providing services to taxonomists for standard genome sequencing and annotation.</title>
        <authorList>
            <consortium name="The Broad Institute Genomics Platform"/>
            <consortium name="The Broad Institute Genome Sequencing Center for Infectious Disease"/>
            <person name="Wu L."/>
            <person name="Ma J."/>
        </authorList>
    </citation>
    <scope>NUCLEOTIDE SEQUENCE [LARGE SCALE GENOMIC DNA]</scope>
    <source>
        <strain evidence="12">JCM 17728</strain>
    </source>
</reference>
<comment type="caution">
    <text evidence="11">The sequence shown here is derived from an EMBL/GenBank/DDBJ whole genome shotgun (WGS) entry which is preliminary data.</text>
</comment>
<dbReference type="RefSeq" id="WP_345292620.1">
    <property type="nucleotide sequence ID" value="NZ_BAABFV010000001.1"/>
</dbReference>
<keyword evidence="12" id="KW-1185">Reference proteome</keyword>
<dbReference type="NCBIfam" id="TIGR03838">
    <property type="entry name" value="queuosine_YadB"/>
    <property type="match status" value="1"/>
</dbReference>
<dbReference type="InterPro" id="IPR049940">
    <property type="entry name" value="GluQ/Sye"/>
</dbReference>
<evidence type="ECO:0000259" key="10">
    <source>
        <dbReference type="Pfam" id="PF00749"/>
    </source>
</evidence>
<keyword evidence="2 7" id="KW-0479">Metal-binding</keyword>
<dbReference type="Gene3D" id="3.40.50.620">
    <property type="entry name" value="HUPs"/>
    <property type="match status" value="1"/>
</dbReference>
<keyword evidence="4 7" id="KW-0862">Zinc</keyword>
<dbReference type="PRINTS" id="PR00987">
    <property type="entry name" value="TRNASYNTHGLU"/>
</dbReference>
<feature type="binding site" evidence="7">
    <location>
        <position position="259"/>
    </location>
    <ligand>
        <name>ATP</name>
        <dbReference type="ChEBI" id="CHEBI:30616"/>
    </ligand>
</feature>
<dbReference type="HAMAP" id="MF_01428">
    <property type="entry name" value="Glu_Q_tRNA_synth"/>
    <property type="match status" value="1"/>
</dbReference>
<dbReference type="InterPro" id="IPR022380">
    <property type="entry name" value="Glu-Q_tRNA(Asp)_Synthase"/>
</dbReference>
<evidence type="ECO:0000256" key="3">
    <source>
        <dbReference type="ARBA" id="ARBA00022741"/>
    </source>
</evidence>
<dbReference type="Pfam" id="PF00749">
    <property type="entry name" value="tRNA-synt_1c"/>
    <property type="match status" value="1"/>
</dbReference>
<sequence length="321" mass="36505">MPATPKDSKNSRTHDNSEFGLSSATATKPSLRGRFAPSPSGPLHFGSLVAAVGSYLVARHYGAEWQVRIEDIDPPREIEGAADTILRQLESFGLHWDGPIIYQSDNIPRFNDILEELKQADLLYACDCTRKKVNQLSDDGRYPNICQDKRLSFDGEVAWKLRHGQREYDFFDQIQGHCQFDNSLYHEDFTVKRKDGLIAYQLAVVVDDIDSGIDHVVRGIDLLDSTPRQLRLYEVLDKPAPLWYHLPLAINEDGNKLSKQNHAEPIEASRASHQLHQAIAFLGQKPPVSLRQEPPEIIIDWAIEHFSLESIPRQQQIPYFD</sequence>
<name>A0ABP8ILC9_9GAMM</name>
<comment type="similarity">
    <text evidence="7">Belongs to the class-I aminoacyl-tRNA synthetase family. GluQ subfamily.</text>
</comment>
<keyword evidence="1 7" id="KW-0436">Ligase</keyword>
<comment type="cofactor">
    <cofactor evidence="7">
        <name>Zn(2+)</name>
        <dbReference type="ChEBI" id="CHEBI:29105"/>
    </cofactor>
    <text evidence="7">Binds 1 zinc ion per subunit.</text>
</comment>
<evidence type="ECO:0000256" key="5">
    <source>
        <dbReference type="ARBA" id="ARBA00022840"/>
    </source>
</evidence>
<dbReference type="PANTHER" id="PTHR43311">
    <property type="entry name" value="GLUTAMATE--TRNA LIGASE"/>
    <property type="match status" value="1"/>
</dbReference>
<feature type="binding site" evidence="7">
    <location>
        <position position="218"/>
    </location>
    <ligand>
        <name>L-glutamate</name>
        <dbReference type="ChEBI" id="CHEBI:29985"/>
    </ligand>
</feature>
<organism evidence="11 12">
    <name type="scientific">Kangiella marina</name>
    <dbReference type="NCBI Taxonomy" id="1079178"/>
    <lineage>
        <taxon>Bacteria</taxon>
        <taxon>Pseudomonadati</taxon>
        <taxon>Pseudomonadota</taxon>
        <taxon>Gammaproteobacteria</taxon>
        <taxon>Kangiellales</taxon>
        <taxon>Kangiellaceae</taxon>
        <taxon>Kangiella</taxon>
    </lineage>
</organism>
<keyword evidence="5 7" id="KW-0067">ATP-binding</keyword>
<keyword evidence="8" id="KW-0648">Protein biosynthesis</keyword>
<keyword evidence="6 7" id="KW-0030">Aminoacyl-tRNA synthetase</keyword>
<dbReference type="NCBIfam" id="NF004314">
    <property type="entry name" value="PRK05710.1-3"/>
    <property type="match status" value="1"/>
</dbReference>